<dbReference type="GO" id="GO:0005509">
    <property type="term" value="F:calcium ion binding"/>
    <property type="evidence" value="ECO:0007669"/>
    <property type="project" value="InterPro"/>
</dbReference>
<accession>A0A196SC61</accession>
<dbReference type="InterPro" id="IPR013783">
    <property type="entry name" value="Ig-like_fold"/>
</dbReference>
<dbReference type="Pfam" id="PF05345">
    <property type="entry name" value="He_PIG"/>
    <property type="match status" value="2"/>
</dbReference>
<reference evidence="3 4" key="1">
    <citation type="submission" date="2016-05" db="EMBL/GenBank/DDBJ databases">
        <title>Nuclear genome of Blastocystis sp. subtype 1 NandII.</title>
        <authorList>
            <person name="Gentekaki E."/>
            <person name="Curtis B."/>
            <person name="Stairs C."/>
            <person name="Eme L."/>
            <person name="Herman E."/>
            <person name="Klimes V."/>
            <person name="Arias M.C."/>
            <person name="Elias M."/>
            <person name="Hilliou F."/>
            <person name="Klute M."/>
            <person name="Malik S.-B."/>
            <person name="Pightling A."/>
            <person name="Rachubinski R."/>
            <person name="Salas D."/>
            <person name="Schlacht A."/>
            <person name="Suga H."/>
            <person name="Archibald J."/>
            <person name="Ball S.G."/>
            <person name="Clark G."/>
            <person name="Dacks J."/>
            <person name="Van Der Giezen M."/>
            <person name="Tsaousis A."/>
            <person name="Roger A."/>
        </authorList>
    </citation>
    <scope>NUCLEOTIDE SEQUENCE [LARGE SCALE GENOMIC DNA]</scope>
    <source>
        <strain evidence="4">ATCC 50177 / NandII</strain>
    </source>
</reference>
<keyword evidence="4" id="KW-1185">Reference proteome</keyword>
<dbReference type="EMBL" id="LXWW01000312">
    <property type="protein sequence ID" value="OAO13911.1"/>
    <property type="molecule type" value="Genomic_DNA"/>
</dbReference>
<keyword evidence="1" id="KW-1133">Transmembrane helix</keyword>
<keyword evidence="2" id="KW-0732">Signal</keyword>
<keyword evidence="1" id="KW-0812">Transmembrane</keyword>
<dbReference type="GO" id="GO:0016020">
    <property type="term" value="C:membrane"/>
    <property type="evidence" value="ECO:0007669"/>
    <property type="project" value="InterPro"/>
</dbReference>
<evidence type="ECO:0000256" key="1">
    <source>
        <dbReference type="SAM" id="Phobius"/>
    </source>
</evidence>
<sequence length="1619" mass="177879">MNRILVLFTLCLTALSIQCDEDEIYIKVIKESVNDCEEESFLIKNQGQVVVRSPTFAEWEREEFEYCLPRNANSQYSLILRDRYGDSWSAGSYMEIRGIYGNLFFKNMMTEDEEEEYTLSLYYAIAKNAAWKITNSFSANWKDFSFDDSAWSAIAFTPTAVTGTQYLRKQFIGLSDMAAYETRILYQWGIVVYVNGVEVYRDNMPAGEVTSDTPATGGYPNLDYHGFIRPGLEVAAANGVMAIELHFMQAAATLEFNAFVALLAPTAEDTSCFILSEGIAIDAEVANAERVLDFDKETFASQHVSESSPLDVVFSFSQTKPYVNGLRIWPSTEAARAPSSFTWSGKNGEEAYHEVMNIVDATYAADTNHYAYGFFAAGFYKTYKLHITATASGILDLFEAQPMVCAAGAPTTIEFASAAYTFNALFDEVLVRPKLTEFTQCSVQPALPAGVSINAATCVISGIATVGLPLTTFTVTSIMGNRTYQGSFGLTVNLCATAMIDLRRIYKYSAGNEYFSITDSAGTTVYSIQAQTSQRASSTTHTYMCLTADEFTIHMDCTSAYWYRDSFLFVDLMLSPTESQTIARARHDSKLGLETVVFSTKFVIAPRATWHYKMGEVPAAWFNDAVTGWSEAAIGAFPESPNTIQLYKKTVTLNTLPDTAGVVLSLRYKFGCVVYANGNELFRNGVAGELSTSSVAENIYSEVMYRVISLPPTMLRQGANTIAIAVVSTASTKTSFFDCFMRLMPAGQEYRILDDVTVTSTYSTGGKDMFSDYNGVNIYQSNCFSNNVAVKFGHDRREWINAVIIQLQSTQTTQYPRTFAFEARNTDDEAWTPLRTVGGLTWSQKGQVRKVWIPNTTPYNQYRFNNFGTENPNNCYLRIGRLAILSSAVPSDVPALKYVETGETITIYKDIEMAELYPNSEVYFDFSIQPELPAGITLDANSGIISGTATGFAALTTYTVSAKKVTGEAVQVTLPLSVEICTGQHSLITLVARTDAWPKFSFYQLFEGRTTTGEPVAQNTEFPVITALNYVDWCLPNAVYTLALCDSKSDGWDNPAGWYLTVDVGEVKFEMGQVPNKVASVTTVFSSYLPFQVEYSDWAFAKTGVAADWNTVDFDASAWTVDKAAAIGTNDAITTYIRKEFSIPSLEDYAVLNVRVKYAGGVVVYVNGHKVARFNLADDYDANTLSLASRTDPYVSLFHVILNMVQAATGKNVIAFEVHRPLDKPSGEPVVFDATGLFGVNDCSVVLDSFASLPAGMDKYFDLTPVTYGSLENKVGTAFEWTVENLEGTRFNAYAWQTVNAVTRWGFSLYTRKEEADEPIAVLSLVDQKTEALRRVAWNAPVGLAGFRHFKYTTDVAASSSISFSAQFLLFCRAEGNVCPGIDDYPPVAEGQISPGACPAGFRGYSYRTCNGTELSEIKTDTCLYKPPMNITYALGSYTFVRGTEVKTDAPTYVNIITEFAMSTSTPLPQGLAIDPVSGVISGVPTIAMETQAFTVYGTNPKGTALVEILITIRNGQCLPDGVYGATEAGSVFTYDCAMGGNYVGTRKRACVLGKEDGEWQNPTGFCLHVGVIVAIVVVVILLIVLAVILIIRSNQKKVAGRVKKPAPAKKPKTKTPSI</sequence>
<comment type="caution">
    <text evidence="3">The sequence shown here is derived from an EMBL/GenBank/DDBJ whole genome shotgun (WGS) entry which is preliminary data.</text>
</comment>
<name>A0A196SC61_BLAHN</name>
<feature type="chain" id="PRO_5008274524" evidence="2">
    <location>
        <begin position="20"/>
        <end position="1619"/>
    </location>
</feature>
<proteinExistence type="predicted"/>
<evidence type="ECO:0000313" key="4">
    <source>
        <dbReference type="Proteomes" id="UP000078348"/>
    </source>
</evidence>
<dbReference type="Proteomes" id="UP000078348">
    <property type="component" value="Unassembled WGS sequence"/>
</dbReference>
<protein>
    <submittedName>
        <fullName evidence="3">Phosphatase</fullName>
    </submittedName>
</protein>
<gene>
    <name evidence="3" type="ORF">AV274_4405</name>
</gene>
<dbReference type="Gene3D" id="2.60.120.260">
    <property type="entry name" value="Galactose-binding domain-like"/>
    <property type="match status" value="2"/>
</dbReference>
<dbReference type="SUPFAM" id="SSF49313">
    <property type="entry name" value="Cadherin-like"/>
    <property type="match status" value="1"/>
</dbReference>
<dbReference type="InterPro" id="IPR015919">
    <property type="entry name" value="Cadherin-like_sf"/>
</dbReference>
<feature type="transmembrane region" description="Helical" evidence="1">
    <location>
        <begin position="1568"/>
        <end position="1592"/>
    </location>
</feature>
<evidence type="ECO:0000256" key="2">
    <source>
        <dbReference type="SAM" id="SignalP"/>
    </source>
</evidence>
<keyword evidence="1" id="KW-0472">Membrane</keyword>
<evidence type="ECO:0000313" key="3">
    <source>
        <dbReference type="EMBL" id="OAO13911.1"/>
    </source>
</evidence>
<dbReference type="Gene3D" id="2.60.40.10">
    <property type="entry name" value="Immunoglobulins"/>
    <property type="match status" value="2"/>
</dbReference>
<organism evidence="3 4">
    <name type="scientific">Blastocystis sp. subtype 1 (strain ATCC 50177 / NandII)</name>
    <dbReference type="NCBI Taxonomy" id="478820"/>
    <lineage>
        <taxon>Eukaryota</taxon>
        <taxon>Sar</taxon>
        <taxon>Stramenopiles</taxon>
        <taxon>Bigyra</taxon>
        <taxon>Opalozoa</taxon>
        <taxon>Opalinata</taxon>
        <taxon>Blastocystidae</taxon>
        <taxon>Blastocystis</taxon>
    </lineage>
</organism>
<feature type="signal peptide" evidence="2">
    <location>
        <begin position="1"/>
        <end position="19"/>
    </location>
</feature>